<name>A0A2I0AYT8_9ASPA</name>
<evidence type="ECO:0000256" key="8">
    <source>
        <dbReference type="ARBA" id="ARBA00023098"/>
    </source>
</evidence>
<accession>A0A2I0AYT8</accession>
<evidence type="ECO:0000256" key="2">
    <source>
        <dbReference type="ARBA" id="ARBA00010701"/>
    </source>
</evidence>
<reference evidence="10 11" key="1">
    <citation type="journal article" date="2017" name="Nature">
        <title>The Apostasia genome and the evolution of orchids.</title>
        <authorList>
            <person name="Zhang G.Q."/>
            <person name="Liu K.W."/>
            <person name="Li Z."/>
            <person name="Lohaus R."/>
            <person name="Hsiao Y.Y."/>
            <person name="Niu S.C."/>
            <person name="Wang J.Y."/>
            <person name="Lin Y.C."/>
            <person name="Xu Q."/>
            <person name="Chen L.J."/>
            <person name="Yoshida K."/>
            <person name="Fujiwara S."/>
            <person name="Wang Z.W."/>
            <person name="Zhang Y.Q."/>
            <person name="Mitsuda N."/>
            <person name="Wang M."/>
            <person name="Liu G.H."/>
            <person name="Pecoraro L."/>
            <person name="Huang H.X."/>
            <person name="Xiao X.J."/>
            <person name="Lin M."/>
            <person name="Wu X.Y."/>
            <person name="Wu W.L."/>
            <person name="Chen Y.Y."/>
            <person name="Chang S.B."/>
            <person name="Sakamoto S."/>
            <person name="Ohme-Takagi M."/>
            <person name="Yagi M."/>
            <person name="Zeng S.J."/>
            <person name="Shen C.Y."/>
            <person name="Yeh C.M."/>
            <person name="Luo Y.B."/>
            <person name="Tsai W.C."/>
            <person name="Van de Peer Y."/>
            <person name="Liu Z.J."/>
        </authorList>
    </citation>
    <scope>NUCLEOTIDE SEQUENCE [LARGE SCALE GENOMIC DNA]</scope>
    <source>
        <strain evidence="11">cv. Shenzhen</strain>
        <tissue evidence="10">Stem</tissue>
    </source>
</reference>
<gene>
    <name evidence="10" type="ORF">AXF42_Ash006329</name>
</gene>
<keyword evidence="7" id="KW-0442">Lipid degradation</keyword>
<dbReference type="EC" id="3.1.1.32" evidence="10"/>
<dbReference type="GO" id="GO:0009507">
    <property type="term" value="C:chloroplast"/>
    <property type="evidence" value="ECO:0007669"/>
    <property type="project" value="UniProtKB-SubCell"/>
</dbReference>
<evidence type="ECO:0000256" key="4">
    <source>
        <dbReference type="ARBA" id="ARBA00022640"/>
    </source>
</evidence>
<evidence type="ECO:0000256" key="3">
    <source>
        <dbReference type="ARBA" id="ARBA00022528"/>
    </source>
</evidence>
<keyword evidence="4" id="KW-0934">Plastid</keyword>
<keyword evidence="6" id="KW-0809">Transit peptide</keyword>
<organism evidence="10 11">
    <name type="scientific">Apostasia shenzhenica</name>
    <dbReference type="NCBI Taxonomy" id="1088818"/>
    <lineage>
        <taxon>Eukaryota</taxon>
        <taxon>Viridiplantae</taxon>
        <taxon>Streptophyta</taxon>
        <taxon>Embryophyta</taxon>
        <taxon>Tracheophyta</taxon>
        <taxon>Spermatophyta</taxon>
        <taxon>Magnoliopsida</taxon>
        <taxon>Liliopsida</taxon>
        <taxon>Asparagales</taxon>
        <taxon>Orchidaceae</taxon>
        <taxon>Apostasioideae</taxon>
        <taxon>Apostasia</taxon>
    </lineage>
</organism>
<proteinExistence type="inferred from homology"/>
<keyword evidence="3" id="KW-0150">Chloroplast</keyword>
<dbReference type="PANTHER" id="PTHR31403:SF65">
    <property type="entry name" value="OS08G0143600 PROTEIN"/>
    <property type="match status" value="1"/>
</dbReference>
<evidence type="ECO:0000256" key="5">
    <source>
        <dbReference type="ARBA" id="ARBA00022801"/>
    </source>
</evidence>
<dbReference type="Gene3D" id="3.40.50.1820">
    <property type="entry name" value="alpha/beta hydrolase"/>
    <property type="match status" value="1"/>
</dbReference>
<protein>
    <submittedName>
        <fullName evidence="10">Phospholipase A1-Ibeta2, chloroplastic</fullName>
        <ecNumber evidence="10">3.1.1.32</ecNumber>
    </submittedName>
</protein>
<dbReference type="SUPFAM" id="SSF53474">
    <property type="entry name" value="alpha/beta-Hydrolases"/>
    <property type="match status" value="1"/>
</dbReference>
<evidence type="ECO:0000259" key="9">
    <source>
        <dbReference type="Pfam" id="PF01764"/>
    </source>
</evidence>
<dbReference type="AlphaFoldDB" id="A0A2I0AYT8"/>
<dbReference type="OrthoDB" id="426718at2759"/>
<keyword evidence="11" id="KW-1185">Reference proteome</keyword>
<dbReference type="InterPro" id="IPR002921">
    <property type="entry name" value="Fungal_lipase-type"/>
</dbReference>
<evidence type="ECO:0000256" key="7">
    <source>
        <dbReference type="ARBA" id="ARBA00022963"/>
    </source>
</evidence>
<dbReference type="Pfam" id="PF01764">
    <property type="entry name" value="Lipase_3"/>
    <property type="match status" value="1"/>
</dbReference>
<sequence length="494" mass="54268">MHIGATAALVSPPQSLSPATFPAIFTSRLNPLQSRFSAAAARAATGSPDTQTHLANLEHILRRQSPLPPQPAPTASPFVGLLLPALRLPPLFQRRDAEEASPRSLAHLNHLLSDSAVPSPRRSISGRWREFHGFCDWSGLLDPLDPDLRREVLHYGDFIHSAYHAFFNSPSFSVDSPRPVAFPDRSYRLTRHLFATSSIDPPSWLPSWTSHRTSWIGFVAVCDSDREIRRMGRRNIVVALRGTSTCLEWAENLRANLVPLDEDDGNGDKSPKVECGFRNLYKTAGDRHQSLSSAVVEEVRRLVELYKGEELSITVTGHSLGAALAVLTADELASSSPEMPPVAVFSFGGPRVGNRAFAQRVERRKGVKVLRVVNAHDLVTRVPGLVKFPAEIAGRLRDGYEHVGRELRVDSRVSPFLKPDADLACCHDLEAYLHLVDGLGGGGGFRPNAKRSLVRLLSQQRGNVKKLYVRKARALGLDQDEDARRAGSGCVANI</sequence>
<evidence type="ECO:0000313" key="10">
    <source>
        <dbReference type="EMBL" id="PKA60695.1"/>
    </source>
</evidence>
<dbReference type="InterPro" id="IPR029058">
    <property type="entry name" value="AB_hydrolase_fold"/>
</dbReference>
<evidence type="ECO:0000256" key="6">
    <source>
        <dbReference type="ARBA" id="ARBA00022946"/>
    </source>
</evidence>
<comment type="similarity">
    <text evidence="2">Belongs to the AB hydrolase superfamily. Lipase family.</text>
</comment>
<evidence type="ECO:0000313" key="11">
    <source>
        <dbReference type="Proteomes" id="UP000236161"/>
    </source>
</evidence>
<keyword evidence="5 10" id="KW-0378">Hydrolase</keyword>
<feature type="domain" description="Fungal lipase-type" evidence="9">
    <location>
        <begin position="237"/>
        <end position="385"/>
    </location>
</feature>
<dbReference type="GO" id="GO:0008970">
    <property type="term" value="F:phospholipase A1 activity"/>
    <property type="evidence" value="ECO:0007669"/>
    <property type="project" value="UniProtKB-EC"/>
</dbReference>
<dbReference type="PANTHER" id="PTHR31403">
    <property type="entry name" value="PHOSPHOLIPASE A1-IBETA2, CHLOROPLASTIC"/>
    <property type="match status" value="1"/>
</dbReference>
<comment type="subcellular location">
    <subcellularLocation>
        <location evidence="1">Plastid</location>
        <location evidence="1">Chloroplast</location>
    </subcellularLocation>
</comment>
<keyword evidence="8" id="KW-0443">Lipid metabolism</keyword>
<evidence type="ECO:0000256" key="1">
    <source>
        <dbReference type="ARBA" id="ARBA00004229"/>
    </source>
</evidence>
<dbReference type="EMBL" id="KZ451935">
    <property type="protein sequence ID" value="PKA60695.1"/>
    <property type="molecule type" value="Genomic_DNA"/>
</dbReference>
<dbReference type="GO" id="GO:0016042">
    <property type="term" value="P:lipid catabolic process"/>
    <property type="evidence" value="ECO:0007669"/>
    <property type="project" value="UniProtKB-KW"/>
</dbReference>
<dbReference type="Proteomes" id="UP000236161">
    <property type="component" value="Unassembled WGS sequence"/>
</dbReference>
<dbReference type="CDD" id="cd00519">
    <property type="entry name" value="Lipase_3"/>
    <property type="match status" value="1"/>
</dbReference>